<dbReference type="InterPro" id="IPR015866">
    <property type="entry name" value="Ser-tRNA-synth_1_N"/>
</dbReference>
<name>A0AB34IW78_PRYPA</name>
<dbReference type="GO" id="GO:0004828">
    <property type="term" value="F:serine-tRNA ligase activity"/>
    <property type="evidence" value="ECO:0007669"/>
    <property type="project" value="InterPro"/>
</dbReference>
<dbReference type="GO" id="GO:0005524">
    <property type="term" value="F:ATP binding"/>
    <property type="evidence" value="ECO:0007669"/>
    <property type="project" value="InterPro"/>
</dbReference>
<dbReference type="EMBL" id="JBGBPQ010000016">
    <property type="protein sequence ID" value="KAL1508282.1"/>
    <property type="molecule type" value="Genomic_DNA"/>
</dbReference>
<accession>A0AB34IW78</accession>
<sequence>MLDLLLFRTESGGTPAVIRESQRRRGADASQVDRVLSLDAAWRRLHALAALRHKQLSASRKALAACRDAAARAEALCVARESLKAEAERAAESEREERAAHAELQECLLAVGNLVHEHAPLSPAAPQEDTSAALRTLLAAGYAQQTDDGWRPVGVGLSLSRALATRALAFAVRSGFSIVAAPLDPSADRLAKYTKLCRQRGEQRASEDQLAAELRAQPLGALHAASWLQPQELPLRYVFVGGGGGAEEWRLRVLQVCADDHSCWRALDALCAAALALHRAAGIPAALDERAAPQLPPHDARAFSVRAAAAAGRVELARLGCQADYTARRFGVRCGLKQLGERSKRHVNTVSGCIFRAESCLLALASAAQGDVKQLDALATHLICTSIE</sequence>
<evidence type="ECO:0000313" key="2">
    <source>
        <dbReference type="EMBL" id="KAL1508282.1"/>
    </source>
</evidence>
<dbReference type="InterPro" id="IPR010978">
    <property type="entry name" value="tRNA-bd_arm"/>
</dbReference>
<dbReference type="Proteomes" id="UP001515480">
    <property type="component" value="Unassembled WGS sequence"/>
</dbReference>
<dbReference type="Gene3D" id="1.10.287.40">
    <property type="entry name" value="Serine-tRNA synthetase, tRNA binding domain"/>
    <property type="match status" value="1"/>
</dbReference>
<proteinExistence type="predicted"/>
<keyword evidence="3" id="KW-1185">Reference proteome</keyword>
<dbReference type="Pfam" id="PF02403">
    <property type="entry name" value="Seryl_tRNA_N"/>
    <property type="match status" value="1"/>
</dbReference>
<protein>
    <recommendedName>
        <fullName evidence="1">Serine-tRNA synthetase type1 N-terminal domain-containing protein</fullName>
    </recommendedName>
</protein>
<dbReference type="PIRSF" id="PIRSF001529">
    <property type="entry name" value="Ser-tRNA-synth_IIa"/>
    <property type="match status" value="1"/>
</dbReference>
<reference evidence="2 3" key="1">
    <citation type="journal article" date="2024" name="Science">
        <title>Giant polyketide synthase enzymes in the biosynthesis of giant marine polyether toxins.</title>
        <authorList>
            <person name="Fallon T.R."/>
            <person name="Shende V.V."/>
            <person name="Wierzbicki I.H."/>
            <person name="Pendleton A.L."/>
            <person name="Watervoot N.F."/>
            <person name="Auber R.P."/>
            <person name="Gonzalez D.J."/>
            <person name="Wisecaver J.H."/>
            <person name="Moore B.S."/>
        </authorList>
    </citation>
    <scope>NUCLEOTIDE SEQUENCE [LARGE SCALE GENOMIC DNA]</scope>
    <source>
        <strain evidence="2 3">12B1</strain>
    </source>
</reference>
<dbReference type="SUPFAM" id="SSF46589">
    <property type="entry name" value="tRNA-binding arm"/>
    <property type="match status" value="1"/>
</dbReference>
<dbReference type="InterPro" id="IPR002317">
    <property type="entry name" value="Ser-tRNA-ligase_type_1"/>
</dbReference>
<dbReference type="InterPro" id="IPR042103">
    <property type="entry name" value="SerRS_1_N_sf"/>
</dbReference>
<dbReference type="GO" id="GO:0006434">
    <property type="term" value="P:seryl-tRNA aminoacylation"/>
    <property type="evidence" value="ECO:0007669"/>
    <property type="project" value="InterPro"/>
</dbReference>
<organism evidence="2 3">
    <name type="scientific">Prymnesium parvum</name>
    <name type="common">Toxic golden alga</name>
    <dbReference type="NCBI Taxonomy" id="97485"/>
    <lineage>
        <taxon>Eukaryota</taxon>
        <taxon>Haptista</taxon>
        <taxon>Haptophyta</taxon>
        <taxon>Prymnesiophyceae</taxon>
        <taxon>Prymnesiales</taxon>
        <taxon>Prymnesiaceae</taxon>
        <taxon>Prymnesium</taxon>
    </lineage>
</organism>
<dbReference type="PANTHER" id="PTHR11778">
    <property type="entry name" value="SERYL-TRNA SYNTHETASE"/>
    <property type="match status" value="1"/>
</dbReference>
<evidence type="ECO:0000313" key="3">
    <source>
        <dbReference type="Proteomes" id="UP001515480"/>
    </source>
</evidence>
<evidence type="ECO:0000259" key="1">
    <source>
        <dbReference type="Pfam" id="PF02403"/>
    </source>
</evidence>
<dbReference type="AlphaFoldDB" id="A0AB34IW78"/>
<feature type="domain" description="Serine-tRNA synthetase type1 N-terminal" evidence="1">
    <location>
        <begin position="1"/>
        <end position="115"/>
    </location>
</feature>
<comment type="caution">
    <text evidence="2">The sequence shown here is derived from an EMBL/GenBank/DDBJ whole genome shotgun (WGS) entry which is preliminary data.</text>
</comment>
<gene>
    <name evidence="2" type="ORF">AB1Y20_004396</name>
</gene>